<proteinExistence type="predicted"/>
<name>A0A848N4D9_ENTMU</name>
<evidence type="ECO:0000313" key="1">
    <source>
        <dbReference type="EMBL" id="NMP59653.1"/>
    </source>
</evidence>
<dbReference type="AlphaFoldDB" id="A0A848N4D9"/>
<organism evidence="1 2">
    <name type="scientific">Enterococcus mundtii</name>
    <dbReference type="NCBI Taxonomy" id="53346"/>
    <lineage>
        <taxon>Bacteria</taxon>
        <taxon>Bacillati</taxon>
        <taxon>Bacillota</taxon>
        <taxon>Bacilli</taxon>
        <taxon>Lactobacillales</taxon>
        <taxon>Enterococcaceae</taxon>
        <taxon>Enterococcus</taxon>
    </lineage>
</organism>
<reference evidence="1 2" key="1">
    <citation type="submission" date="2020-04" db="EMBL/GenBank/DDBJ databases">
        <authorList>
            <person name="Abaymova A."/>
            <person name="Teymurazov M."/>
            <person name="Tazyna O."/>
            <person name="Chatushin Y."/>
            <person name="Svetoch E."/>
            <person name="Pereligyn V."/>
            <person name="Pohylenko V."/>
            <person name="Platonov M."/>
            <person name="Kartsev N."/>
            <person name="Skryabin Y."/>
            <person name="Sizova A."/>
            <person name="Solomentsev V."/>
            <person name="Kislichkina A."/>
            <person name="Bogun A."/>
        </authorList>
    </citation>
    <scope>NUCLEOTIDE SEQUENCE [LARGE SCALE GENOMIC DNA]</scope>
    <source>
        <strain evidence="2">SCPM-O-B-8398 (E28)</strain>
    </source>
</reference>
<dbReference type="Proteomes" id="UP000557857">
    <property type="component" value="Unassembled WGS sequence"/>
</dbReference>
<dbReference type="EMBL" id="JABCAG010000068">
    <property type="protein sequence ID" value="NMP59653.1"/>
    <property type="molecule type" value="Genomic_DNA"/>
</dbReference>
<sequence length="127" mass="14285">MTVEIGSLDQYTIEDMKVFQVDGSEWIAAPTLLHALVEYDSQIDLEVNDLQDIRECDIEKEGMLDSDCVTKQERLDVMSGKITLLPHDEISIGQFGIFCGEVCKLIPFKEVIKRQNVGVYIIACTEG</sequence>
<gene>
    <name evidence="1" type="ORF">HI921_14505</name>
</gene>
<comment type="caution">
    <text evidence="1">The sequence shown here is derived from an EMBL/GenBank/DDBJ whole genome shotgun (WGS) entry which is preliminary data.</text>
</comment>
<protein>
    <submittedName>
        <fullName evidence="1">Uncharacterized protein</fullName>
    </submittedName>
</protein>
<accession>A0A848N4D9</accession>
<evidence type="ECO:0000313" key="2">
    <source>
        <dbReference type="Proteomes" id="UP000557857"/>
    </source>
</evidence>
<dbReference type="RefSeq" id="WP_169059165.1">
    <property type="nucleotide sequence ID" value="NZ_JABCAG010000068.1"/>
</dbReference>